<sequence>MKDLQKLGKPLSKTQQKEIKGGAARIPIGDINDCMFPLAPPPPGCNWHIDMKACTAKLVCLDLIEIR</sequence>
<dbReference type="Proteomes" id="UP000023541">
    <property type="component" value="Unassembled WGS sequence"/>
</dbReference>
<reference evidence="2 3" key="1">
    <citation type="submission" date="2014-04" db="EMBL/GenBank/DDBJ databases">
        <title>Aquimarina sp. 22II-S11-z7 Genome Sequencing.</title>
        <authorList>
            <person name="Lai Q."/>
        </authorList>
    </citation>
    <scope>NUCLEOTIDE SEQUENCE [LARGE SCALE GENOMIC DNA]</scope>
    <source>
        <strain evidence="2 3">22II-S11-z7</strain>
    </source>
</reference>
<keyword evidence="3" id="KW-1185">Reference proteome</keyword>
<evidence type="ECO:0000256" key="1">
    <source>
        <dbReference type="SAM" id="MobiDB-lite"/>
    </source>
</evidence>
<dbReference type="AlphaFoldDB" id="A0A023BTN1"/>
<gene>
    <name evidence="2" type="ORF">ATO12_20465</name>
</gene>
<comment type="caution">
    <text evidence="2">The sequence shown here is derived from an EMBL/GenBank/DDBJ whole genome shotgun (WGS) entry which is preliminary data.</text>
</comment>
<dbReference type="eggNOG" id="ENOG5030R44">
    <property type="taxonomic scope" value="Bacteria"/>
</dbReference>
<protein>
    <recommendedName>
        <fullName evidence="4">Bacteriocin</fullName>
    </recommendedName>
</protein>
<evidence type="ECO:0000313" key="2">
    <source>
        <dbReference type="EMBL" id="EZH73372.1"/>
    </source>
</evidence>
<organism evidence="2 3">
    <name type="scientific">Aquimarina atlantica</name>
    <dbReference type="NCBI Taxonomy" id="1317122"/>
    <lineage>
        <taxon>Bacteria</taxon>
        <taxon>Pseudomonadati</taxon>
        <taxon>Bacteroidota</taxon>
        <taxon>Flavobacteriia</taxon>
        <taxon>Flavobacteriales</taxon>
        <taxon>Flavobacteriaceae</taxon>
        <taxon>Aquimarina</taxon>
    </lineage>
</organism>
<evidence type="ECO:0000313" key="3">
    <source>
        <dbReference type="Proteomes" id="UP000023541"/>
    </source>
</evidence>
<evidence type="ECO:0008006" key="4">
    <source>
        <dbReference type="Google" id="ProtNLM"/>
    </source>
</evidence>
<proteinExistence type="predicted"/>
<feature type="region of interest" description="Disordered" evidence="1">
    <location>
        <begin position="1"/>
        <end position="20"/>
    </location>
</feature>
<accession>A0A023BTN1</accession>
<name>A0A023BTN1_9FLAO</name>
<dbReference type="EMBL" id="AQRA01000006">
    <property type="protein sequence ID" value="EZH73372.1"/>
    <property type="molecule type" value="Genomic_DNA"/>
</dbReference>